<dbReference type="GO" id="GO:0003743">
    <property type="term" value="F:translation initiation factor activity"/>
    <property type="evidence" value="ECO:0007669"/>
    <property type="project" value="UniProtKB-KW"/>
</dbReference>
<dbReference type="NCBIfam" id="NF003078">
    <property type="entry name" value="PRK04004.1"/>
    <property type="match status" value="1"/>
</dbReference>
<evidence type="ECO:0000256" key="5">
    <source>
        <dbReference type="ARBA" id="ARBA00022490"/>
    </source>
</evidence>
<keyword evidence="5" id="KW-0963">Cytoplasm</keyword>
<dbReference type="InterPro" id="IPR015760">
    <property type="entry name" value="TIF_IF2"/>
</dbReference>
<evidence type="ECO:0000256" key="13">
    <source>
        <dbReference type="SAM" id="MobiDB-lite"/>
    </source>
</evidence>
<comment type="similarity">
    <text evidence="2">Belongs to the TRAFAC class translation factor GTPase superfamily. Classic translation factor GTPase family. IF-2 subfamily.</text>
</comment>
<feature type="compositionally biased region" description="Polar residues" evidence="13">
    <location>
        <begin position="725"/>
        <end position="736"/>
    </location>
</feature>
<evidence type="ECO:0000256" key="3">
    <source>
        <dbReference type="ARBA" id="ARBA00011986"/>
    </source>
</evidence>
<evidence type="ECO:0000259" key="14">
    <source>
        <dbReference type="PROSITE" id="PS51722"/>
    </source>
</evidence>
<evidence type="ECO:0000313" key="16">
    <source>
        <dbReference type="Proteomes" id="UP000593568"/>
    </source>
</evidence>
<dbReference type="InterPro" id="IPR000795">
    <property type="entry name" value="T_Tr_GTP-bd_dom"/>
</dbReference>
<dbReference type="Gene3D" id="3.40.50.300">
    <property type="entry name" value="P-loop containing nucleotide triphosphate hydrolases"/>
    <property type="match status" value="1"/>
</dbReference>
<dbReference type="PANTHER" id="PTHR43381:SF4">
    <property type="entry name" value="EUKARYOTIC TRANSLATION INITIATION FACTOR 5B"/>
    <property type="match status" value="1"/>
</dbReference>
<evidence type="ECO:0000313" key="15">
    <source>
        <dbReference type="EMBL" id="MBA0782235.1"/>
    </source>
</evidence>
<dbReference type="FunFam" id="3.40.50.300:FF:000112">
    <property type="entry name" value="Eukaryotic translation initiation factor 5B"/>
    <property type="match status" value="1"/>
</dbReference>
<keyword evidence="10" id="KW-0648">Protein biosynthesis</keyword>
<dbReference type="InterPro" id="IPR005225">
    <property type="entry name" value="Small_GTP-bd"/>
</dbReference>
<dbReference type="FunFam" id="2.40.30.10:FF:000013">
    <property type="entry name" value="eukaryotic translation initiation factor 5B"/>
    <property type="match status" value="1"/>
</dbReference>
<feature type="region of interest" description="Disordered" evidence="13">
    <location>
        <begin position="303"/>
        <end position="764"/>
    </location>
</feature>
<evidence type="ECO:0000256" key="9">
    <source>
        <dbReference type="ARBA" id="ARBA00022801"/>
    </source>
</evidence>
<dbReference type="FunFam" id="2.40.30.10:FF:000026">
    <property type="entry name" value="Eukaryotic translation initiation factor 5B"/>
    <property type="match status" value="1"/>
</dbReference>
<organism evidence="15 16">
    <name type="scientific">Gossypium trilobum</name>
    <dbReference type="NCBI Taxonomy" id="34281"/>
    <lineage>
        <taxon>Eukaryota</taxon>
        <taxon>Viridiplantae</taxon>
        <taxon>Streptophyta</taxon>
        <taxon>Embryophyta</taxon>
        <taxon>Tracheophyta</taxon>
        <taxon>Spermatophyta</taxon>
        <taxon>Magnoliopsida</taxon>
        <taxon>eudicotyledons</taxon>
        <taxon>Gunneridae</taxon>
        <taxon>Pentapetalae</taxon>
        <taxon>rosids</taxon>
        <taxon>malvids</taxon>
        <taxon>Malvales</taxon>
        <taxon>Malvaceae</taxon>
        <taxon>Malvoideae</taxon>
        <taxon>Gossypium</taxon>
    </lineage>
</organism>
<dbReference type="InterPro" id="IPR009000">
    <property type="entry name" value="Transl_B-barrel_sf"/>
</dbReference>
<feature type="compositionally biased region" description="Low complexity" evidence="13">
    <location>
        <begin position="379"/>
        <end position="390"/>
    </location>
</feature>
<dbReference type="Gene3D" id="3.40.50.10050">
    <property type="entry name" value="Translation initiation factor IF- 2, domain 3"/>
    <property type="match status" value="1"/>
</dbReference>
<feature type="compositionally biased region" description="Basic and acidic residues" evidence="13">
    <location>
        <begin position="331"/>
        <end position="347"/>
    </location>
</feature>
<feature type="domain" description="Tr-type G" evidence="14">
    <location>
        <begin position="766"/>
        <end position="982"/>
    </location>
</feature>
<keyword evidence="16" id="KW-1185">Reference proteome</keyword>
<dbReference type="InterPro" id="IPR023115">
    <property type="entry name" value="TIF_IF2_dom3"/>
</dbReference>
<gene>
    <name evidence="15" type="ORF">Gotri_003094</name>
</gene>
<dbReference type="EC" id="3.6.5.3" evidence="3"/>
<protein>
    <recommendedName>
        <fullName evidence="4">Eukaryotic translation initiation factor 5B</fullName>
        <ecNumber evidence="3">3.6.5.3</ecNumber>
    </recommendedName>
    <alternativeName>
        <fullName evidence="12">Translation initiation factor IF-2</fullName>
    </alternativeName>
</protein>
<dbReference type="PANTHER" id="PTHR43381">
    <property type="entry name" value="TRANSLATION INITIATION FACTOR IF-2-RELATED"/>
    <property type="match status" value="1"/>
</dbReference>
<dbReference type="CDD" id="cd03703">
    <property type="entry name" value="aeIF5B_II"/>
    <property type="match status" value="1"/>
</dbReference>
<evidence type="ECO:0000256" key="12">
    <source>
        <dbReference type="ARBA" id="ARBA00032478"/>
    </source>
</evidence>
<dbReference type="Gene3D" id="2.40.30.10">
    <property type="entry name" value="Translation factors"/>
    <property type="match status" value="2"/>
</dbReference>
<dbReference type="PROSITE" id="PS51722">
    <property type="entry name" value="G_TR_2"/>
    <property type="match status" value="1"/>
</dbReference>
<keyword evidence="8" id="KW-0547">Nucleotide-binding</keyword>
<evidence type="ECO:0000256" key="6">
    <source>
        <dbReference type="ARBA" id="ARBA00022540"/>
    </source>
</evidence>
<feature type="compositionally biased region" description="Acidic residues" evidence="13">
    <location>
        <begin position="628"/>
        <end position="639"/>
    </location>
</feature>
<dbReference type="Pfam" id="PF11987">
    <property type="entry name" value="IF-2"/>
    <property type="match status" value="1"/>
</dbReference>
<dbReference type="InterPro" id="IPR029459">
    <property type="entry name" value="EFTU-type"/>
</dbReference>
<dbReference type="CDD" id="cd01887">
    <property type="entry name" value="IF2_eIF5B"/>
    <property type="match status" value="1"/>
</dbReference>
<dbReference type="CDD" id="cd16266">
    <property type="entry name" value="IF2_aeIF5B_IV"/>
    <property type="match status" value="1"/>
</dbReference>
<feature type="compositionally biased region" description="Basic residues" evidence="13">
    <location>
        <begin position="231"/>
        <end position="241"/>
    </location>
</feature>
<evidence type="ECO:0000256" key="7">
    <source>
        <dbReference type="ARBA" id="ARBA00022723"/>
    </source>
</evidence>
<evidence type="ECO:0000256" key="8">
    <source>
        <dbReference type="ARBA" id="ARBA00022741"/>
    </source>
</evidence>
<feature type="compositionally biased region" description="Basic residues" evidence="13">
    <location>
        <begin position="348"/>
        <end position="358"/>
    </location>
</feature>
<evidence type="ECO:0000256" key="1">
    <source>
        <dbReference type="ARBA" id="ARBA00004496"/>
    </source>
</evidence>
<feature type="compositionally biased region" description="Basic and acidic residues" evidence="13">
    <location>
        <begin position="117"/>
        <end position="126"/>
    </location>
</feature>
<dbReference type="GO" id="GO:0003924">
    <property type="term" value="F:GTPase activity"/>
    <property type="evidence" value="ECO:0007669"/>
    <property type="project" value="InterPro"/>
</dbReference>
<feature type="compositionally biased region" description="Basic residues" evidence="13">
    <location>
        <begin position="80"/>
        <end position="91"/>
    </location>
</feature>
<feature type="compositionally biased region" description="Basic and acidic residues" evidence="13">
    <location>
        <begin position="606"/>
        <end position="627"/>
    </location>
</feature>
<comment type="caution">
    <text evidence="15">The sequence shown here is derived from an EMBL/GenBank/DDBJ whole genome shotgun (WGS) entry which is preliminary data.</text>
</comment>
<dbReference type="Proteomes" id="UP000593568">
    <property type="component" value="Unassembled WGS sequence"/>
</dbReference>
<dbReference type="Pfam" id="PF00009">
    <property type="entry name" value="GTP_EFTU"/>
    <property type="match status" value="1"/>
</dbReference>
<dbReference type="GO" id="GO:0005739">
    <property type="term" value="C:mitochondrion"/>
    <property type="evidence" value="ECO:0007669"/>
    <property type="project" value="TreeGrafter"/>
</dbReference>
<sequence>MAGGSAFDALADDDDRMEVNDEDVVAKALKGKKKKSKGGKKGGNRFAAAALDEFDEDFSEKVDEMEAEEEDVPSISFSDKKKKSKSTKKSGKAIGGSAFDAIAAEDDDGEVVDDGGDVSKEESKVEVDDDDGDDLIAKAFAGKKKSKGGKKGSGSRFTATVLDELGDEGGVKEDVEDDVPVFPSSDKKKKSKSSRKVGNPFSAAALDEVESDSELKEDEEDDVASFSFSDKKKKSKSKSSKKSGNSFSAALLDDEYEGDASVSESTGAAAIDDYDDDTSMVAFSGKKKKSSKKKSSAAFAALGDEAGQQSEVSDLVETELSSLGTSNVEAVDSKTNNKSEEAVETSKNKKKNKKKNKSGRTEQEEEDLDKILAELGEGPAVTKPTTAAPPQEEKAQVQPEPEPVIAADATGEKEGEDEPAESAAAKKKKKKKEKEKEKKAAAAASAAEVKEEETKTETSDTKKKDAKSKAADKKLPKHVREMQEALARRKEAEERKKKEEEERLRKEEEERRRQEELERQAEEAKRRKKEREKEKLLKKKQEGKLLTGKQKEEARRREAMRNQILANAGALSLPTADKEGAPTKRPIYQTKKSKPAHHANGAASTKPEENIQSKAKEQEESETKVELESVDDEKVDEVESNNTEDNSVVADAAEGNGMEEEEDDDDDGEWDEKSWDDVNLNIKGAFDDEEADSVPKPAVQKDIKSAPLASRNAVAKPMVEAKKPVTSQPNTSQPELKSTDKNLKKNTAVQNKVPKSDASPKQSEDLRSPICCIMGHVDTGKTKLLDCIRGTNVQEGEAGGITQQIGATYFPAANIRERTKELKADATLKVPGLLVIDTPGHESFTNLRSRGSGLCDIAILVVDIMHGLEPQTIESLNLLKMRKTEFIIALNKVDRLYDWKARRNSPIGMTLKKQTKDVLSEFNRRVTHVITQFKEQGLNTELYYKNKEMGETFSIVPTSAVTGEGIPDLLLLLVQWTQKTMVEKLTFSDEVQCTVLEVKVIEGLGTTIDVVLVNGVLHEGDQIVGPIVTTIRALLTPHPMKEIRVKGAYLQHKEIKAAQGIKIAAQGLEHAIAGTSIYVVGPDDDLEDIKEAAKEDMQSVMSRIDKSGEGVYVQASTLGSLEALLEFLKTPEVNIPVSGIGLGPVHKKDVMKASVMLEKKNEYATILAFDVKVTPEARELADELGVRIFIADIIYHLFDQFKAYIDGLKEERKREAADEAVFPCVLKILPNCIFNKKDPIVLGVDILEGILRVGTPICIPQREFIDIGRIASIENNHRPVDSAKKGQKVAIKIVGSNTEEQQKMYGRHFELEDELVSHISRRSIDILKANYRVGSKAEDPLQNSLNITTKWTGAVLLVSGKLPMFVWLEEKNREKGFHVEITVKLQILMLILRWDEFLIEF</sequence>
<name>A0A7J9FCE6_9ROSI</name>
<dbReference type="EMBL" id="JABEZW010000012">
    <property type="protein sequence ID" value="MBA0782235.1"/>
    <property type="molecule type" value="Genomic_DNA"/>
</dbReference>
<keyword evidence="6" id="KW-0396">Initiation factor</keyword>
<proteinExistence type="inferred from homology"/>
<dbReference type="PRINTS" id="PR00315">
    <property type="entry name" value="ELONGATNFCT"/>
</dbReference>
<evidence type="ECO:0000256" key="4">
    <source>
        <dbReference type="ARBA" id="ARBA00013824"/>
    </source>
</evidence>
<reference evidence="15 16" key="1">
    <citation type="journal article" date="2019" name="Genome Biol. Evol.">
        <title>Insights into the evolution of the New World diploid cottons (Gossypium, subgenus Houzingenia) based on genome sequencing.</title>
        <authorList>
            <person name="Grover C.E."/>
            <person name="Arick M.A. 2nd"/>
            <person name="Thrash A."/>
            <person name="Conover J.L."/>
            <person name="Sanders W.S."/>
            <person name="Peterson D.G."/>
            <person name="Frelichowski J.E."/>
            <person name="Scheffler J.A."/>
            <person name="Scheffler B.E."/>
            <person name="Wendel J.F."/>
        </authorList>
    </citation>
    <scope>NUCLEOTIDE SEQUENCE [LARGE SCALE GENOMIC DNA]</scope>
    <source>
        <strain evidence="15">8</strain>
        <tissue evidence="15">Leaf</tissue>
    </source>
</reference>
<accession>A0A7J9FCE6</accession>
<dbReference type="InterPro" id="IPR027417">
    <property type="entry name" value="P-loop_NTPase"/>
</dbReference>
<comment type="subcellular location">
    <subcellularLocation>
        <location evidence="1">Cytoplasm</location>
    </subcellularLocation>
</comment>
<feature type="compositionally biased region" description="Polar residues" evidence="13">
    <location>
        <begin position="319"/>
        <end position="330"/>
    </location>
</feature>
<evidence type="ECO:0000256" key="11">
    <source>
        <dbReference type="ARBA" id="ARBA00023134"/>
    </source>
</evidence>
<dbReference type="FunFam" id="3.40.50.10050:FF:000002">
    <property type="entry name" value="Eukaryotic translation initiation factor 5B"/>
    <property type="match status" value="1"/>
</dbReference>
<keyword evidence="11" id="KW-0342">GTP-binding</keyword>
<feature type="compositionally biased region" description="Acidic residues" evidence="13">
    <location>
        <begin position="207"/>
        <end position="223"/>
    </location>
</feature>
<dbReference type="InterPro" id="IPR036925">
    <property type="entry name" value="TIF_IF2_dom3_sf"/>
</dbReference>
<dbReference type="SUPFAM" id="SSF52540">
    <property type="entry name" value="P-loop containing nucleoside triphosphate hydrolases"/>
    <property type="match status" value="1"/>
</dbReference>
<feature type="region of interest" description="Disordered" evidence="13">
    <location>
        <begin position="163"/>
        <end position="277"/>
    </location>
</feature>
<dbReference type="GO" id="GO:0046872">
    <property type="term" value="F:metal ion binding"/>
    <property type="evidence" value="ECO:0007669"/>
    <property type="project" value="UniProtKB-KW"/>
</dbReference>
<keyword evidence="9" id="KW-0378">Hydrolase</keyword>
<evidence type="ECO:0000256" key="10">
    <source>
        <dbReference type="ARBA" id="ARBA00022917"/>
    </source>
</evidence>
<feature type="compositionally biased region" description="Acidic residues" evidence="13">
    <location>
        <begin position="657"/>
        <end position="670"/>
    </location>
</feature>
<feature type="compositionally biased region" description="Acidic residues" evidence="13">
    <location>
        <begin position="103"/>
        <end position="116"/>
    </location>
</feature>
<keyword evidence="7" id="KW-0479">Metal-binding</keyword>
<feature type="compositionally biased region" description="Basic and acidic residues" evidence="13">
    <location>
        <begin position="448"/>
        <end position="560"/>
    </location>
</feature>
<dbReference type="NCBIfam" id="TIGR00231">
    <property type="entry name" value="small_GTP"/>
    <property type="match status" value="1"/>
</dbReference>
<evidence type="ECO:0000256" key="2">
    <source>
        <dbReference type="ARBA" id="ARBA00007733"/>
    </source>
</evidence>
<feature type="region of interest" description="Disordered" evidence="13">
    <location>
        <begin position="59"/>
        <end position="132"/>
    </location>
</feature>
<dbReference type="SUPFAM" id="SSF52156">
    <property type="entry name" value="Initiation factor IF2/eIF5b, domain 3"/>
    <property type="match status" value="1"/>
</dbReference>
<dbReference type="GO" id="GO:0005525">
    <property type="term" value="F:GTP binding"/>
    <property type="evidence" value="ECO:0007669"/>
    <property type="project" value="UniProtKB-KW"/>
</dbReference>
<dbReference type="SUPFAM" id="SSF50447">
    <property type="entry name" value="Translation proteins"/>
    <property type="match status" value="1"/>
</dbReference>
<dbReference type="Pfam" id="PF14578">
    <property type="entry name" value="GTP_EFTU_D4"/>
    <property type="match status" value="1"/>
</dbReference>